<accession>A0ACA9YD77</accession>
<proteinExistence type="predicted"/>
<sequence length="180" mass="20271">MRSVTFLGFNVYGIGIYFDENNSKQVKSILGGYDLSSDLNNEKSVEIISKIIDTTNFKIRISPVRNTDFNHLKDGFIKSILSSPLKKEYGEEVNHGLDEIRSIFKNFKGSVPKNHILLLSTNNGSLSFTYENTKSGEIREIGKVNEKVVSKLLLLCYLSNAKPLSESLRTSCNQGWNELI</sequence>
<reference evidence="1" key="1">
    <citation type="submission" date="2022-06" db="EMBL/GenBank/DDBJ databases">
        <authorList>
            <person name="Legras J.-L."/>
            <person name="Devillers H."/>
            <person name="Grondin C."/>
        </authorList>
    </citation>
    <scope>NUCLEOTIDE SEQUENCE</scope>
    <source>
        <strain evidence="1">CLIB 1444</strain>
    </source>
</reference>
<evidence type="ECO:0000313" key="1">
    <source>
        <dbReference type="EMBL" id="CAH6722698.1"/>
    </source>
</evidence>
<evidence type="ECO:0000313" key="2">
    <source>
        <dbReference type="Proteomes" id="UP001152531"/>
    </source>
</evidence>
<dbReference type="Proteomes" id="UP001152531">
    <property type="component" value="Unassembled WGS sequence"/>
</dbReference>
<keyword evidence="2" id="KW-1185">Reference proteome</keyword>
<comment type="caution">
    <text evidence="1">The sequence shown here is derived from an EMBL/GenBank/DDBJ whole genome shotgun (WGS) entry which is preliminary data.</text>
</comment>
<protein>
    <submittedName>
        <fullName evidence="1">Altered inheritance of mitochondria protein 18, mitochondrial</fullName>
    </submittedName>
</protein>
<organism evidence="1 2">
    <name type="scientific">[Candida] jaroonii</name>
    <dbReference type="NCBI Taxonomy" id="467808"/>
    <lineage>
        <taxon>Eukaryota</taxon>
        <taxon>Fungi</taxon>
        <taxon>Dikarya</taxon>
        <taxon>Ascomycota</taxon>
        <taxon>Saccharomycotina</taxon>
        <taxon>Pichiomycetes</taxon>
        <taxon>Debaryomycetaceae</taxon>
        <taxon>Yamadazyma</taxon>
    </lineage>
</organism>
<dbReference type="EMBL" id="CALSDN010000010">
    <property type="protein sequence ID" value="CAH6722698.1"/>
    <property type="molecule type" value="Genomic_DNA"/>
</dbReference>
<name>A0ACA9YD77_9ASCO</name>
<gene>
    <name evidence="1" type="ORF">CLIB1444_10S04346</name>
</gene>